<keyword evidence="4 10" id="KW-0812">Transmembrane</keyword>
<keyword evidence="9 10" id="KW-0472">Membrane</keyword>
<keyword evidence="12" id="KW-1185">Reference proteome</keyword>
<comment type="subcellular location">
    <subcellularLocation>
        <location evidence="1">Mitochondrion outer membrane</location>
        <topology evidence="1">Single-pass membrane protein</topology>
    </subcellularLocation>
</comment>
<dbReference type="Proteomes" id="UP000009170">
    <property type="component" value="Unassembled WGS sequence"/>
</dbReference>
<evidence type="ECO:0000313" key="12">
    <source>
        <dbReference type="Proteomes" id="UP000009170"/>
    </source>
</evidence>
<keyword evidence="11" id="KW-0675">Receptor</keyword>
<keyword evidence="5" id="KW-1000">Mitochondrion outer membrane</keyword>
<comment type="caution">
    <text evidence="11">The sequence shown here is derived from an EMBL/GenBank/DDBJ whole genome shotgun (WGS) entry which is preliminary data.</text>
</comment>
<protein>
    <submittedName>
        <fullName evidence="11">Mitochondrial import receptor subunit TOM7</fullName>
    </submittedName>
</protein>
<dbReference type="GeneID" id="34945798"/>
<dbReference type="KEGG" id="ota:OT_ostta04g05390"/>
<evidence type="ECO:0000256" key="8">
    <source>
        <dbReference type="ARBA" id="ARBA00023128"/>
    </source>
</evidence>
<dbReference type="EMBL" id="CAID01000004">
    <property type="protein sequence ID" value="CEF97783.1"/>
    <property type="molecule type" value="Genomic_DNA"/>
</dbReference>
<dbReference type="InterPro" id="IPR012621">
    <property type="entry name" value="Tom7"/>
</dbReference>
<evidence type="ECO:0000256" key="10">
    <source>
        <dbReference type="SAM" id="Phobius"/>
    </source>
</evidence>
<accession>A0A090N3A6</accession>
<reference evidence="11 12" key="2">
    <citation type="journal article" date="2014" name="BMC Genomics">
        <title>An improved genome of the model marine alga Ostreococcus tauri unfolds by assessing Illumina de novo assemblies.</title>
        <authorList>
            <person name="Blanc-Mathieu R."/>
            <person name="Verhelst B."/>
            <person name="Derelle E."/>
            <person name="Rombauts S."/>
            <person name="Bouget F.Y."/>
            <person name="Carre I."/>
            <person name="Chateau A."/>
            <person name="Eyre-Walker A."/>
            <person name="Grimsley N."/>
            <person name="Moreau H."/>
            <person name="Piegu B."/>
            <person name="Rivals E."/>
            <person name="Schackwitz W."/>
            <person name="Van de Peer Y."/>
            <person name="Piganeau G."/>
        </authorList>
    </citation>
    <scope>NUCLEOTIDE SEQUENCE [LARGE SCALE GENOMIC DNA]</scope>
    <source>
        <strain evidence="12">OTTH 0595 / CCAP 157/2 / RCC745</strain>
    </source>
</reference>
<keyword evidence="3" id="KW-0813">Transport</keyword>
<dbReference type="Pfam" id="PF08038">
    <property type="entry name" value="Tom7"/>
    <property type="match status" value="1"/>
</dbReference>
<gene>
    <name evidence="11" type="ORF">OT_ostta04g05390</name>
</gene>
<evidence type="ECO:0000256" key="4">
    <source>
        <dbReference type="ARBA" id="ARBA00022692"/>
    </source>
</evidence>
<evidence type="ECO:0000256" key="1">
    <source>
        <dbReference type="ARBA" id="ARBA00004572"/>
    </source>
</evidence>
<dbReference type="GO" id="GO:0005742">
    <property type="term" value="C:mitochondrial outer membrane translocase complex"/>
    <property type="evidence" value="ECO:0007669"/>
    <property type="project" value="InterPro"/>
</dbReference>
<evidence type="ECO:0000256" key="5">
    <source>
        <dbReference type="ARBA" id="ARBA00022787"/>
    </source>
</evidence>
<proteinExistence type="inferred from homology"/>
<comment type="similarity">
    <text evidence="2">Belongs to the Tom7 family.</text>
</comment>
<evidence type="ECO:0000313" key="11">
    <source>
        <dbReference type="EMBL" id="CEF97783.1"/>
    </source>
</evidence>
<evidence type="ECO:0000256" key="7">
    <source>
        <dbReference type="ARBA" id="ARBA00022989"/>
    </source>
</evidence>
<dbReference type="GO" id="GO:0030150">
    <property type="term" value="P:protein import into mitochondrial matrix"/>
    <property type="evidence" value="ECO:0007669"/>
    <property type="project" value="InterPro"/>
</dbReference>
<reference evidence="12" key="1">
    <citation type="journal article" date="2006" name="Proc. Natl. Acad. Sci. U.S.A.">
        <title>Genome analysis of the smallest free-living eukaryote Ostreococcus tauri unveils many unique features.</title>
        <authorList>
            <person name="Derelle E."/>
            <person name="Ferraz C."/>
            <person name="Rombauts S."/>
            <person name="Rouze P."/>
            <person name="Worden A.Z."/>
            <person name="Robbens S."/>
            <person name="Partensky F."/>
            <person name="Degroeve S."/>
            <person name="Echeynie S."/>
            <person name="Cooke R."/>
            <person name="Saeys Y."/>
            <person name="Wuyts J."/>
            <person name="Jabbari K."/>
            <person name="Bowler C."/>
            <person name="Panaud O."/>
            <person name="Piegu B."/>
            <person name="Ball S.G."/>
            <person name="Ral J.-P."/>
            <person name="Bouget F.-Y."/>
            <person name="Piganeau G."/>
            <person name="De Baets B."/>
            <person name="Picard A."/>
            <person name="Delseny M."/>
            <person name="Demaille J."/>
            <person name="Van de Peer Y."/>
            <person name="Moreau H."/>
        </authorList>
    </citation>
    <scope>NUCLEOTIDE SEQUENCE [LARGE SCALE GENOMIC DNA]</scope>
    <source>
        <strain evidence="12">OTTH 0595 / CCAP 157/2 / RCC745</strain>
    </source>
</reference>
<keyword evidence="6" id="KW-0653">Protein transport</keyword>
<feature type="transmembrane region" description="Helical" evidence="10">
    <location>
        <begin position="12"/>
        <end position="30"/>
    </location>
</feature>
<keyword evidence="7 10" id="KW-1133">Transmembrane helix</keyword>
<dbReference type="InParanoid" id="A0A090N3A6"/>
<evidence type="ECO:0000256" key="9">
    <source>
        <dbReference type="ARBA" id="ARBA00023136"/>
    </source>
</evidence>
<evidence type="ECO:0000256" key="6">
    <source>
        <dbReference type="ARBA" id="ARBA00022927"/>
    </source>
</evidence>
<evidence type="ECO:0000256" key="3">
    <source>
        <dbReference type="ARBA" id="ARBA00022448"/>
    </source>
</evidence>
<dbReference type="OrthoDB" id="284357at2759"/>
<sequence length="45" mass="4736">MASFKSVIARALASDALHYAIIPVIIIVGMNTTPEPSVLSLLTPI</sequence>
<keyword evidence="8" id="KW-0496">Mitochondrion</keyword>
<evidence type="ECO:0000256" key="2">
    <source>
        <dbReference type="ARBA" id="ARBA00010917"/>
    </source>
</evidence>
<organism evidence="11 12">
    <name type="scientific">Ostreococcus tauri</name>
    <name type="common">Marine green alga</name>
    <dbReference type="NCBI Taxonomy" id="70448"/>
    <lineage>
        <taxon>Eukaryota</taxon>
        <taxon>Viridiplantae</taxon>
        <taxon>Chlorophyta</taxon>
        <taxon>Mamiellophyceae</taxon>
        <taxon>Mamiellales</taxon>
        <taxon>Bathycoccaceae</taxon>
        <taxon>Ostreococcus</taxon>
    </lineage>
</organism>
<name>A0A090N3A6_OSTTA</name>
<dbReference type="RefSeq" id="XP_022838887.1">
    <property type="nucleotide sequence ID" value="XM_022984638.1"/>
</dbReference>
<dbReference type="AlphaFoldDB" id="A0A090N3A6"/>